<gene>
    <name evidence="1" type="ORF">KSX_44420</name>
</gene>
<keyword evidence="2" id="KW-1185">Reference proteome</keyword>
<dbReference type="AlphaFoldDB" id="A0A8J3I6H2"/>
<dbReference type="Gene3D" id="2.60.120.40">
    <property type="match status" value="1"/>
</dbReference>
<name>A0A8J3I6H2_9CHLR</name>
<accession>A0A8J3I6H2</accession>
<evidence type="ECO:0000313" key="2">
    <source>
        <dbReference type="Proteomes" id="UP000612362"/>
    </source>
</evidence>
<comment type="caution">
    <text evidence="1">The sequence shown here is derived from an EMBL/GenBank/DDBJ whole genome shotgun (WGS) entry which is preliminary data.</text>
</comment>
<dbReference type="EMBL" id="BNJF01000002">
    <property type="protein sequence ID" value="GHO46279.1"/>
    <property type="molecule type" value="Genomic_DNA"/>
</dbReference>
<organism evidence="1 2">
    <name type="scientific">Ktedonospora formicarum</name>
    <dbReference type="NCBI Taxonomy" id="2778364"/>
    <lineage>
        <taxon>Bacteria</taxon>
        <taxon>Bacillati</taxon>
        <taxon>Chloroflexota</taxon>
        <taxon>Ktedonobacteria</taxon>
        <taxon>Ktedonobacterales</taxon>
        <taxon>Ktedonobacteraceae</taxon>
        <taxon>Ktedonospora</taxon>
    </lineage>
</organism>
<dbReference type="RefSeq" id="WP_220195666.1">
    <property type="nucleotide sequence ID" value="NZ_BNJF01000002.1"/>
</dbReference>
<dbReference type="Proteomes" id="UP000612362">
    <property type="component" value="Unassembled WGS sequence"/>
</dbReference>
<reference evidence="1" key="1">
    <citation type="submission" date="2020-10" db="EMBL/GenBank/DDBJ databases">
        <title>Taxonomic study of unclassified bacteria belonging to the class Ktedonobacteria.</title>
        <authorList>
            <person name="Yabe S."/>
            <person name="Wang C.M."/>
            <person name="Zheng Y."/>
            <person name="Sakai Y."/>
            <person name="Cavaletti L."/>
            <person name="Monciardini P."/>
            <person name="Donadio S."/>
        </authorList>
    </citation>
    <scope>NUCLEOTIDE SEQUENCE</scope>
    <source>
        <strain evidence="1">SOSP1-1</strain>
    </source>
</reference>
<evidence type="ECO:0008006" key="3">
    <source>
        <dbReference type="Google" id="ProtNLM"/>
    </source>
</evidence>
<dbReference type="InterPro" id="IPR008983">
    <property type="entry name" value="Tumour_necrosis_fac-like_dom"/>
</dbReference>
<proteinExistence type="predicted"/>
<sequence length="142" mass="15411">MPLASGGESGYVFTTGRQIVPAKGDIAFTTNGKLTSGIVHSTTASPERITVTNAGLYVILYSVSSIGPDVFSLFLNGKDEIDGSTYISNDYNQQNTGYVLVNLNANSYVTLRNRLHQSIYLQIPNDNIPDFVNASLFIQKVN</sequence>
<protein>
    <recommendedName>
        <fullName evidence="3">BclA C-terminal domain-containing protein</fullName>
    </recommendedName>
</protein>
<evidence type="ECO:0000313" key="1">
    <source>
        <dbReference type="EMBL" id="GHO46279.1"/>
    </source>
</evidence>